<evidence type="ECO:0000259" key="7">
    <source>
        <dbReference type="Pfam" id="PF12823"/>
    </source>
</evidence>
<organism evidence="8">
    <name type="scientific">marine metagenome</name>
    <dbReference type="NCBI Taxonomy" id="408172"/>
    <lineage>
        <taxon>unclassified sequences</taxon>
        <taxon>metagenomes</taxon>
        <taxon>ecological metagenomes</taxon>
    </lineage>
</organism>
<feature type="transmembrane region" description="Helical" evidence="6">
    <location>
        <begin position="92"/>
        <end position="109"/>
    </location>
</feature>
<evidence type="ECO:0000256" key="1">
    <source>
        <dbReference type="ARBA" id="ARBA00004651"/>
    </source>
</evidence>
<dbReference type="AlphaFoldDB" id="A0A383CAA0"/>
<evidence type="ECO:0000256" key="2">
    <source>
        <dbReference type="ARBA" id="ARBA00022475"/>
    </source>
</evidence>
<feature type="transmembrane region" description="Helical" evidence="6">
    <location>
        <begin position="32"/>
        <end position="55"/>
    </location>
</feature>
<accession>A0A383CAA0</accession>
<dbReference type="InterPro" id="IPR023845">
    <property type="entry name" value="DUF3817_TM"/>
</dbReference>
<name>A0A383CAA0_9ZZZZ</name>
<dbReference type="PANTHER" id="PTHR40077:SF1">
    <property type="entry name" value="MEMBRANE PROTEIN"/>
    <property type="match status" value="1"/>
</dbReference>
<keyword evidence="3 6" id="KW-0812">Transmembrane</keyword>
<sequence>MRCDDNSRIAFAHAFRHGAHALKRRVLQRLRVAGAIEGISFIVLLIAAILFKRILGHEEAIFIPGLVHGILFLLYCAMLAHAKKVHERSVKWAAKYFIAALVPFGPFVVDKSLKLEMDELTAED</sequence>
<dbReference type="NCBIfam" id="TIGR03954">
    <property type="entry name" value="integ_memb_HG"/>
    <property type="match status" value="1"/>
</dbReference>
<dbReference type="Pfam" id="PF12823">
    <property type="entry name" value="DUF3817"/>
    <property type="match status" value="1"/>
</dbReference>
<feature type="domain" description="DUF3817" evidence="7">
    <location>
        <begin position="27"/>
        <end position="113"/>
    </location>
</feature>
<evidence type="ECO:0000256" key="6">
    <source>
        <dbReference type="SAM" id="Phobius"/>
    </source>
</evidence>
<evidence type="ECO:0000313" key="8">
    <source>
        <dbReference type="EMBL" id="SVE28585.1"/>
    </source>
</evidence>
<gene>
    <name evidence="8" type="ORF">METZ01_LOCUS481439</name>
</gene>
<protein>
    <recommendedName>
        <fullName evidence="7">DUF3817 domain-containing protein</fullName>
    </recommendedName>
</protein>
<keyword evidence="2" id="KW-1003">Cell membrane</keyword>
<keyword evidence="5 6" id="KW-0472">Membrane</keyword>
<evidence type="ECO:0000256" key="5">
    <source>
        <dbReference type="ARBA" id="ARBA00023136"/>
    </source>
</evidence>
<dbReference type="GO" id="GO:0005886">
    <property type="term" value="C:plasma membrane"/>
    <property type="evidence" value="ECO:0007669"/>
    <property type="project" value="UniProtKB-SubCell"/>
</dbReference>
<dbReference type="EMBL" id="UINC01206791">
    <property type="protein sequence ID" value="SVE28585.1"/>
    <property type="molecule type" value="Genomic_DNA"/>
</dbReference>
<evidence type="ECO:0000256" key="4">
    <source>
        <dbReference type="ARBA" id="ARBA00022989"/>
    </source>
</evidence>
<reference evidence="8" key="1">
    <citation type="submission" date="2018-05" db="EMBL/GenBank/DDBJ databases">
        <authorList>
            <person name="Lanie J.A."/>
            <person name="Ng W.-L."/>
            <person name="Kazmierczak K.M."/>
            <person name="Andrzejewski T.M."/>
            <person name="Davidsen T.M."/>
            <person name="Wayne K.J."/>
            <person name="Tettelin H."/>
            <person name="Glass J.I."/>
            <person name="Rusch D."/>
            <person name="Podicherti R."/>
            <person name="Tsui H.-C.T."/>
            <person name="Winkler M.E."/>
        </authorList>
    </citation>
    <scope>NUCLEOTIDE SEQUENCE</scope>
</reference>
<comment type="subcellular location">
    <subcellularLocation>
        <location evidence="1">Cell membrane</location>
        <topology evidence="1">Multi-pass membrane protein</topology>
    </subcellularLocation>
</comment>
<keyword evidence="4 6" id="KW-1133">Transmembrane helix</keyword>
<proteinExistence type="predicted"/>
<feature type="transmembrane region" description="Helical" evidence="6">
    <location>
        <begin position="61"/>
        <end position="80"/>
    </location>
</feature>
<dbReference type="PANTHER" id="PTHR40077">
    <property type="entry name" value="MEMBRANE PROTEIN-RELATED"/>
    <property type="match status" value="1"/>
</dbReference>
<evidence type="ECO:0000256" key="3">
    <source>
        <dbReference type="ARBA" id="ARBA00022692"/>
    </source>
</evidence>